<gene>
    <name evidence="1" type="ORF">AB8B23_04780</name>
</gene>
<reference evidence="1" key="1">
    <citation type="submission" date="2024-07" db="EMBL/GenBank/DDBJ databases">
        <authorList>
            <person name="Li X.-J."/>
            <person name="Wang X."/>
        </authorList>
    </citation>
    <scope>NUCLEOTIDE SEQUENCE</scope>
    <source>
        <strain evidence="1">HSP-342</strain>
    </source>
</reference>
<sequence>MKKLAILVVLMMIVASCSYLDGSEARRRGWECLYNGKGEIQVCGYVN</sequence>
<dbReference type="AlphaFoldDB" id="A0AB39VDT7"/>
<dbReference type="RefSeq" id="WP_369713686.1">
    <property type="nucleotide sequence ID" value="NZ_CP165646.1"/>
</dbReference>
<dbReference type="KEGG" id="lmes:AB8B23_04780"/>
<dbReference type="EMBL" id="CP165646">
    <property type="protein sequence ID" value="XDU65475.1"/>
    <property type="molecule type" value="Genomic_DNA"/>
</dbReference>
<evidence type="ECO:0008006" key="2">
    <source>
        <dbReference type="Google" id="ProtNLM"/>
    </source>
</evidence>
<organism evidence="1">
    <name type="scientific">Leptotrichia mesophila</name>
    <dbReference type="NCBI Taxonomy" id="3239303"/>
    <lineage>
        <taxon>Bacteria</taxon>
        <taxon>Fusobacteriati</taxon>
        <taxon>Fusobacteriota</taxon>
        <taxon>Fusobacteriia</taxon>
        <taxon>Fusobacteriales</taxon>
        <taxon>Leptotrichiaceae</taxon>
        <taxon>Leptotrichia</taxon>
    </lineage>
</organism>
<protein>
    <recommendedName>
        <fullName evidence="2">Lipoprotein</fullName>
    </recommendedName>
</protein>
<dbReference type="PROSITE" id="PS51257">
    <property type="entry name" value="PROKAR_LIPOPROTEIN"/>
    <property type="match status" value="1"/>
</dbReference>
<evidence type="ECO:0000313" key="1">
    <source>
        <dbReference type="EMBL" id="XDU65475.1"/>
    </source>
</evidence>
<accession>A0AB39VDT7</accession>
<name>A0AB39VDT7_9FUSO</name>
<proteinExistence type="predicted"/>